<protein>
    <submittedName>
        <fullName evidence="2">Uncharacterized protein</fullName>
    </submittedName>
</protein>
<gene>
    <name evidence="2" type="ORF">PXEA_LOCUS2997</name>
</gene>
<feature type="compositionally biased region" description="Low complexity" evidence="1">
    <location>
        <begin position="1"/>
        <end position="14"/>
    </location>
</feature>
<dbReference type="AlphaFoldDB" id="A0A448WEF4"/>
<proteinExistence type="predicted"/>
<sequence length="223" mass="24152">MAVWRSGLGSSSPLESEELGAYSLGGRMTTGPTSRRTNASGSFAPSPPRVYSPVPVPAPSIPTQPARSLYLPPPPLYTLPTMASRQRSSLSMSSRRPRSHRQAKHKASDLPDLLASHHPPTKSSNRWATRNPVEIPVSTSPTQKYSAQLPQPIGLSVGIARLDTNTSRLACMTRKFAEERQQLEACLNVFSSGLLSVEGRTPTTNPSDGSRHDTIHLNEVDYG</sequence>
<organism evidence="2 3">
    <name type="scientific">Protopolystoma xenopodis</name>
    <dbReference type="NCBI Taxonomy" id="117903"/>
    <lineage>
        <taxon>Eukaryota</taxon>
        <taxon>Metazoa</taxon>
        <taxon>Spiralia</taxon>
        <taxon>Lophotrochozoa</taxon>
        <taxon>Platyhelminthes</taxon>
        <taxon>Monogenea</taxon>
        <taxon>Polyopisthocotylea</taxon>
        <taxon>Polystomatidea</taxon>
        <taxon>Polystomatidae</taxon>
        <taxon>Protopolystoma</taxon>
    </lineage>
</organism>
<feature type="compositionally biased region" description="Pro residues" evidence="1">
    <location>
        <begin position="45"/>
        <end position="62"/>
    </location>
</feature>
<reference evidence="2" key="1">
    <citation type="submission" date="2018-11" db="EMBL/GenBank/DDBJ databases">
        <authorList>
            <consortium name="Pathogen Informatics"/>
        </authorList>
    </citation>
    <scope>NUCLEOTIDE SEQUENCE</scope>
</reference>
<evidence type="ECO:0000313" key="2">
    <source>
        <dbReference type="EMBL" id="VEL09557.1"/>
    </source>
</evidence>
<evidence type="ECO:0000256" key="1">
    <source>
        <dbReference type="SAM" id="MobiDB-lite"/>
    </source>
</evidence>
<comment type="caution">
    <text evidence="2">The sequence shown here is derived from an EMBL/GenBank/DDBJ whole genome shotgun (WGS) entry which is preliminary data.</text>
</comment>
<feature type="compositionally biased region" description="Low complexity" evidence="1">
    <location>
        <begin position="78"/>
        <end position="94"/>
    </location>
</feature>
<dbReference type="Proteomes" id="UP000784294">
    <property type="component" value="Unassembled WGS sequence"/>
</dbReference>
<accession>A0A448WEF4</accession>
<keyword evidence="3" id="KW-1185">Reference proteome</keyword>
<feature type="region of interest" description="Disordered" evidence="1">
    <location>
        <begin position="1"/>
        <end position="127"/>
    </location>
</feature>
<dbReference type="EMBL" id="CAAALY010006635">
    <property type="protein sequence ID" value="VEL09557.1"/>
    <property type="molecule type" value="Genomic_DNA"/>
</dbReference>
<name>A0A448WEF4_9PLAT</name>
<evidence type="ECO:0000313" key="3">
    <source>
        <dbReference type="Proteomes" id="UP000784294"/>
    </source>
</evidence>
<feature type="compositionally biased region" description="Polar residues" evidence="1">
    <location>
        <begin position="30"/>
        <end position="43"/>
    </location>
</feature>
<feature type="compositionally biased region" description="Basic residues" evidence="1">
    <location>
        <begin position="95"/>
        <end position="105"/>
    </location>
</feature>